<dbReference type="RefSeq" id="WP_394848332.1">
    <property type="nucleotide sequence ID" value="NZ_CP089982.1"/>
</dbReference>
<keyword evidence="7" id="KW-0720">Serine protease</keyword>
<evidence type="ECO:0000256" key="1">
    <source>
        <dbReference type="ARBA" id="ARBA00004418"/>
    </source>
</evidence>
<dbReference type="SMART" id="SM00228">
    <property type="entry name" value="PDZ"/>
    <property type="match status" value="2"/>
</dbReference>
<comment type="subcellular location">
    <subcellularLocation>
        <location evidence="1">Periplasm</location>
    </subcellularLocation>
</comment>
<feature type="region of interest" description="Disordered" evidence="8">
    <location>
        <begin position="383"/>
        <end position="410"/>
    </location>
</feature>
<dbReference type="GO" id="GO:0016787">
    <property type="term" value="F:hydrolase activity"/>
    <property type="evidence" value="ECO:0007669"/>
    <property type="project" value="UniProtKB-KW"/>
</dbReference>
<dbReference type="SUPFAM" id="SSF50156">
    <property type="entry name" value="PDZ domain-like"/>
    <property type="match status" value="2"/>
</dbReference>
<organism evidence="11 12">
    <name type="scientific">Pendulispora brunnea</name>
    <dbReference type="NCBI Taxonomy" id="2905690"/>
    <lineage>
        <taxon>Bacteria</taxon>
        <taxon>Pseudomonadati</taxon>
        <taxon>Myxococcota</taxon>
        <taxon>Myxococcia</taxon>
        <taxon>Myxococcales</taxon>
        <taxon>Sorangiineae</taxon>
        <taxon>Pendulisporaceae</taxon>
        <taxon>Pendulispora</taxon>
    </lineage>
</organism>
<feature type="signal peptide" evidence="9">
    <location>
        <begin position="1"/>
        <end position="39"/>
    </location>
</feature>
<dbReference type="Pfam" id="PF13365">
    <property type="entry name" value="Trypsin_2"/>
    <property type="match status" value="1"/>
</dbReference>
<dbReference type="InterPro" id="IPR001478">
    <property type="entry name" value="PDZ"/>
</dbReference>
<evidence type="ECO:0000313" key="11">
    <source>
        <dbReference type="EMBL" id="WXA97714.1"/>
    </source>
</evidence>
<feature type="domain" description="PDZ" evidence="10">
    <location>
        <begin position="405"/>
        <end position="479"/>
    </location>
</feature>
<evidence type="ECO:0000256" key="2">
    <source>
        <dbReference type="ARBA" id="ARBA00022670"/>
    </source>
</evidence>
<name>A0ABZ2KI50_9BACT</name>
<feature type="domain" description="PDZ" evidence="10">
    <location>
        <begin position="282"/>
        <end position="373"/>
    </location>
</feature>
<dbReference type="EC" id="3.4.21.107" evidence="11"/>
<keyword evidence="6 11" id="KW-0378">Hydrolase</keyword>
<evidence type="ECO:0000256" key="4">
    <source>
        <dbReference type="ARBA" id="ARBA00022737"/>
    </source>
</evidence>
<evidence type="ECO:0000256" key="9">
    <source>
        <dbReference type="SAM" id="SignalP"/>
    </source>
</evidence>
<dbReference type="CDD" id="cd10839">
    <property type="entry name" value="cpPDZ1_DegP-like"/>
    <property type="match status" value="1"/>
</dbReference>
<dbReference type="PROSITE" id="PS50106">
    <property type="entry name" value="PDZ"/>
    <property type="match status" value="2"/>
</dbReference>
<dbReference type="NCBIfam" id="TIGR02037">
    <property type="entry name" value="degP_htrA_DO"/>
    <property type="match status" value="1"/>
</dbReference>
<keyword evidence="5" id="KW-0574">Periplasm</keyword>
<dbReference type="Pfam" id="PF13180">
    <property type="entry name" value="PDZ_2"/>
    <property type="match status" value="1"/>
</dbReference>
<dbReference type="InterPro" id="IPR036034">
    <property type="entry name" value="PDZ_sf"/>
</dbReference>
<keyword evidence="3 9" id="KW-0732">Signal</keyword>
<accession>A0ABZ2KI50</accession>
<keyword evidence="12" id="KW-1185">Reference proteome</keyword>
<dbReference type="InterPro" id="IPR009003">
    <property type="entry name" value="Peptidase_S1_PA"/>
</dbReference>
<sequence>MLPQSGFAGFTSSSRFSSLAIVPAAILALGLAGCQPAAAAPPPSSGGQASAPFASPPVLSGTPDVATLVAKVNPSVVNITAVHDVKQRRIPFPFDFGEVFPQQGRPRERDSVTRQRALGTGFIVDANGHIATNAHVVEEADRVRVRLADKREYDAKVVGRDANLDLAVLELQGAPNKELPVASLGVSEGVRVGEYVVAIGNPFGLGHTVTMGIVSAKGRSIGASQYDDFIQTDASINPGNSGGPLFDLKGQVVGINTAINPQGKGIGFAIPIDALKEVLPQLLTTGHVARGRLGVSIQEIDPTLAKALGLDRPRGALVGDVDPGGPADKAGLRSGDVILEVDKDQIDDAQELPRVVARHAPGSRVTLKVLRNKSTQSVDITLDKLKDPVADNGDGGDSAPDAPRKGNAAPTGYGIALGDAPGGGSRVQRVQPGAPADELLAPGDVIIEVNHQAVANATETAKALQAAPKGTVLLKVKREGHTKYVAIDRN</sequence>
<dbReference type="PANTHER" id="PTHR43343">
    <property type="entry name" value="PEPTIDASE S12"/>
    <property type="match status" value="1"/>
</dbReference>
<dbReference type="EMBL" id="CP089982">
    <property type="protein sequence ID" value="WXA97714.1"/>
    <property type="molecule type" value="Genomic_DNA"/>
</dbReference>
<dbReference type="InterPro" id="IPR041489">
    <property type="entry name" value="PDZ_6"/>
</dbReference>
<proteinExistence type="predicted"/>
<evidence type="ECO:0000256" key="8">
    <source>
        <dbReference type="SAM" id="MobiDB-lite"/>
    </source>
</evidence>
<dbReference type="Proteomes" id="UP001379533">
    <property type="component" value="Chromosome"/>
</dbReference>
<dbReference type="InterPro" id="IPR011782">
    <property type="entry name" value="Pept_S1C_Do"/>
</dbReference>
<reference evidence="11 12" key="1">
    <citation type="submission" date="2021-12" db="EMBL/GenBank/DDBJ databases">
        <title>Discovery of the Pendulisporaceae a myxobacterial family with distinct sporulation behavior and unique specialized metabolism.</title>
        <authorList>
            <person name="Garcia R."/>
            <person name="Popoff A."/>
            <person name="Bader C.D."/>
            <person name="Loehr J."/>
            <person name="Walesch S."/>
            <person name="Walt C."/>
            <person name="Boldt J."/>
            <person name="Bunk B."/>
            <person name="Haeckl F.J.F.P.J."/>
            <person name="Gunesch A.P."/>
            <person name="Birkelbach J."/>
            <person name="Nuebel U."/>
            <person name="Pietschmann T."/>
            <person name="Bach T."/>
            <person name="Mueller R."/>
        </authorList>
    </citation>
    <scope>NUCLEOTIDE SEQUENCE [LARGE SCALE GENOMIC DNA]</scope>
    <source>
        <strain evidence="11 12">MSr12523</strain>
    </source>
</reference>
<dbReference type="Gene3D" id="2.30.42.10">
    <property type="match status" value="2"/>
</dbReference>
<evidence type="ECO:0000313" key="12">
    <source>
        <dbReference type="Proteomes" id="UP001379533"/>
    </source>
</evidence>
<evidence type="ECO:0000256" key="6">
    <source>
        <dbReference type="ARBA" id="ARBA00022801"/>
    </source>
</evidence>
<dbReference type="Pfam" id="PF17820">
    <property type="entry name" value="PDZ_6"/>
    <property type="match status" value="1"/>
</dbReference>
<dbReference type="Gene3D" id="2.40.10.120">
    <property type="match status" value="1"/>
</dbReference>
<feature type="chain" id="PRO_5047353545" evidence="9">
    <location>
        <begin position="40"/>
        <end position="490"/>
    </location>
</feature>
<evidence type="ECO:0000256" key="7">
    <source>
        <dbReference type="ARBA" id="ARBA00022825"/>
    </source>
</evidence>
<dbReference type="InterPro" id="IPR051201">
    <property type="entry name" value="Chloro_Bact_Ser_Proteases"/>
</dbReference>
<protein>
    <submittedName>
        <fullName evidence="11">Do family serine endopeptidase</fullName>
        <ecNumber evidence="11">3.4.21.107</ecNumber>
    </submittedName>
</protein>
<keyword evidence="4" id="KW-0677">Repeat</keyword>
<keyword evidence="2" id="KW-0645">Protease</keyword>
<evidence type="ECO:0000256" key="3">
    <source>
        <dbReference type="ARBA" id="ARBA00022729"/>
    </source>
</evidence>
<dbReference type="SUPFAM" id="SSF50494">
    <property type="entry name" value="Trypsin-like serine proteases"/>
    <property type="match status" value="1"/>
</dbReference>
<dbReference type="InterPro" id="IPR001940">
    <property type="entry name" value="Peptidase_S1C"/>
</dbReference>
<dbReference type="PANTHER" id="PTHR43343:SF3">
    <property type="entry name" value="PROTEASE DO-LIKE 8, CHLOROPLASTIC"/>
    <property type="match status" value="1"/>
</dbReference>
<dbReference type="PRINTS" id="PR00834">
    <property type="entry name" value="PROTEASES2C"/>
</dbReference>
<evidence type="ECO:0000256" key="5">
    <source>
        <dbReference type="ARBA" id="ARBA00022764"/>
    </source>
</evidence>
<gene>
    <name evidence="11" type="ORF">LZC95_12825</name>
</gene>
<evidence type="ECO:0000259" key="10">
    <source>
        <dbReference type="PROSITE" id="PS50106"/>
    </source>
</evidence>